<dbReference type="Proteomes" id="UP000277094">
    <property type="component" value="Unassembled WGS sequence"/>
</dbReference>
<feature type="compositionally biased region" description="Pro residues" evidence="6">
    <location>
        <begin position="32"/>
        <end position="42"/>
    </location>
</feature>
<comment type="similarity">
    <text evidence="2">Belongs to the oxygen-dependent FAD-linked oxidoreductase family.</text>
</comment>
<evidence type="ECO:0000256" key="6">
    <source>
        <dbReference type="SAM" id="MobiDB-lite"/>
    </source>
</evidence>
<accession>A0A3N0DIH5</accession>
<dbReference type="PROSITE" id="PS00862">
    <property type="entry name" value="OX2_COVAL_FAD"/>
    <property type="match status" value="1"/>
</dbReference>
<dbReference type="GO" id="GO:0071949">
    <property type="term" value="F:FAD binding"/>
    <property type="evidence" value="ECO:0007669"/>
    <property type="project" value="InterPro"/>
</dbReference>
<keyword evidence="5" id="KW-0560">Oxidoreductase</keyword>
<dbReference type="PROSITE" id="PS51257">
    <property type="entry name" value="PROKAR_LIPOPROTEIN"/>
    <property type="match status" value="1"/>
</dbReference>
<dbReference type="InterPro" id="IPR012951">
    <property type="entry name" value="BBE"/>
</dbReference>
<dbReference type="InterPro" id="IPR036318">
    <property type="entry name" value="FAD-bd_PCMH-like_sf"/>
</dbReference>
<dbReference type="InterPro" id="IPR016169">
    <property type="entry name" value="FAD-bd_PCMH_sub2"/>
</dbReference>
<evidence type="ECO:0000259" key="7">
    <source>
        <dbReference type="PROSITE" id="PS51387"/>
    </source>
</evidence>
<keyword evidence="9" id="KW-1185">Reference proteome</keyword>
<dbReference type="GO" id="GO:0016491">
    <property type="term" value="F:oxidoreductase activity"/>
    <property type="evidence" value="ECO:0007669"/>
    <property type="project" value="UniProtKB-KW"/>
</dbReference>
<dbReference type="Gene3D" id="3.40.462.20">
    <property type="match status" value="1"/>
</dbReference>
<dbReference type="InterPro" id="IPR016167">
    <property type="entry name" value="FAD-bd_PCMH_sub1"/>
</dbReference>
<dbReference type="SUPFAM" id="SSF56176">
    <property type="entry name" value="FAD-binding/transporter-associated domain-like"/>
    <property type="match status" value="1"/>
</dbReference>
<protein>
    <submittedName>
        <fullName evidence="8">FAD-binding oxidoreductase</fullName>
    </submittedName>
</protein>
<dbReference type="Gene3D" id="3.30.43.10">
    <property type="entry name" value="Uridine Diphospho-n-acetylenolpyruvylglucosamine Reductase, domain 2"/>
    <property type="match status" value="1"/>
</dbReference>
<dbReference type="Pfam" id="PF08031">
    <property type="entry name" value="BBE"/>
    <property type="match status" value="1"/>
</dbReference>
<evidence type="ECO:0000256" key="2">
    <source>
        <dbReference type="ARBA" id="ARBA00005466"/>
    </source>
</evidence>
<dbReference type="EMBL" id="RJSG01000006">
    <property type="protein sequence ID" value="RNL75492.1"/>
    <property type="molecule type" value="Genomic_DNA"/>
</dbReference>
<dbReference type="InterPro" id="IPR050416">
    <property type="entry name" value="FAD-linked_Oxidoreductase"/>
</dbReference>
<keyword evidence="4" id="KW-0274">FAD</keyword>
<name>A0A3N0DIH5_9ACTN</name>
<dbReference type="PANTHER" id="PTHR42973">
    <property type="entry name" value="BINDING OXIDOREDUCTASE, PUTATIVE (AFU_ORTHOLOGUE AFUA_1G17690)-RELATED"/>
    <property type="match status" value="1"/>
</dbReference>
<evidence type="ECO:0000313" key="9">
    <source>
        <dbReference type="Proteomes" id="UP000277094"/>
    </source>
</evidence>
<dbReference type="InterPro" id="IPR006094">
    <property type="entry name" value="Oxid_FAD_bind_N"/>
</dbReference>
<dbReference type="InterPro" id="IPR006093">
    <property type="entry name" value="Oxy_OxRdtase_FAD_BS"/>
</dbReference>
<comment type="caution">
    <text evidence="8">The sequence shown here is derived from an EMBL/GenBank/DDBJ whole genome shotgun (WGS) entry which is preliminary data.</text>
</comment>
<evidence type="ECO:0000313" key="8">
    <source>
        <dbReference type="EMBL" id="RNL75492.1"/>
    </source>
</evidence>
<dbReference type="PROSITE" id="PS51387">
    <property type="entry name" value="FAD_PCMH"/>
    <property type="match status" value="1"/>
</dbReference>
<proteinExistence type="inferred from homology"/>
<evidence type="ECO:0000256" key="1">
    <source>
        <dbReference type="ARBA" id="ARBA00001974"/>
    </source>
</evidence>
<comment type="cofactor">
    <cofactor evidence="1">
        <name>FAD</name>
        <dbReference type="ChEBI" id="CHEBI:57692"/>
    </cofactor>
</comment>
<feature type="domain" description="FAD-binding PCMH-type" evidence="7">
    <location>
        <begin position="84"/>
        <end position="254"/>
    </location>
</feature>
<feature type="region of interest" description="Disordered" evidence="6">
    <location>
        <begin position="21"/>
        <end position="55"/>
    </location>
</feature>
<dbReference type="OrthoDB" id="3682986at2"/>
<keyword evidence="3" id="KW-0285">Flavoprotein</keyword>
<evidence type="ECO:0000256" key="4">
    <source>
        <dbReference type="ARBA" id="ARBA00022827"/>
    </source>
</evidence>
<sequence length="509" mass="52626">MTLTRREVLLLGVGVLAASTGCAEKSPSSPATTPPASTPPTPSTSRTATSGPGWSQLARHVDGTLARPGSATYDQARLTENPRYDGARPLAVLTAANADDVATALRFAQDNGLPVAIRSGGHSYPGWSAGAGRLVIDCRRLSRVTLNGTTATIGAGAALAPVYAAIADRGRAIPGGSCATVGIGGLTLGGGVGVLTRALGLTCDSVTGLQVVTADGRTRTVDAHHDPDLFWALRGGGGGHLGVVTSFRFATAPAPRLQTFYLSWPIAAAPQVIQAWQAWGSSADARLWSTLKVLGGATHPSGPTILVAGTWTGAGSPDLSGLLTHCPKPSTHTTTPRTYAQAMASYAGCSSIPVARCHTGPGGDLDREAFGATSHIGYRALPAAGIGTLLDHVHDAGTELKEAGISMDLLGGKVADVDPASTAFVHREALMTVQYTATFTGARASAADTFVRGFRSAMTPYWENHAYVNYADAKLADPLAAYFGANATRLAQVRRTYDPHRFFTQPQGY</sequence>
<reference evidence="8 9" key="1">
    <citation type="submission" date="2018-11" db="EMBL/GenBank/DDBJ databases">
        <authorList>
            <person name="Li F."/>
        </authorList>
    </citation>
    <scope>NUCLEOTIDE SEQUENCE [LARGE SCALE GENOMIC DNA]</scope>
    <source>
        <strain evidence="8 9">KIS18-7</strain>
    </source>
</reference>
<gene>
    <name evidence="8" type="ORF">EFL95_18990</name>
</gene>
<dbReference type="RefSeq" id="WP_123235680.1">
    <property type="nucleotide sequence ID" value="NZ_RJSG01000006.1"/>
</dbReference>
<dbReference type="Gene3D" id="3.30.465.10">
    <property type="match status" value="1"/>
</dbReference>
<dbReference type="PANTHER" id="PTHR42973:SF39">
    <property type="entry name" value="FAD-BINDING PCMH-TYPE DOMAIN-CONTAINING PROTEIN"/>
    <property type="match status" value="1"/>
</dbReference>
<evidence type="ECO:0000256" key="3">
    <source>
        <dbReference type="ARBA" id="ARBA00022630"/>
    </source>
</evidence>
<dbReference type="AlphaFoldDB" id="A0A3N0DIH5"/>
<evidence type="ECO:0000256" key="5">
    <source>
        <dbReference type="ARBA" id="ARBA00023002"/>
    </source>
</evidence>
<organism evidence="8 9">
    <name type="scientific">Nocardioides marmorisolisilvae</name>
    <dbReference type="NCBI Taxonomy" id="1542737"/>
    <lineage>
        <taxon>Bacteria</taxon>
        <taxon>Bacillati</taxon>
        <taxon>Actinomycetota</taxon>
        <taxon>Actinomycetes</taxon>
        <taxon>Propionibacteriales</taxon>
        <taxon>Nocardioidaceae</taxon>
        <taxon>Nocardioides</taxon>
    </lineage>
</organism>
<dbReference type="Pfam" id="PF01565">
    <property type="entry name" value="FAD_binding_4"/>
    <property type="match status" value="1"/>
</dbReference>
<dbReference type="InterPro" id="IPR016166">
    <property type="entry name" value="FAD-bd_PCMH"/>
</dbReference>